<dbReference type="CDD" id="cd06259">
    <property type="entry name" value="YdcF-like"/>
    <property type="match status" value="1"/>
</dbReference>
<dbReference type="InterPro" id="IPR003848">
    <property type="entry name" value="DUF218"/>
</dbReference>
<dbReference type="GeneID" id="77135552"/>
<dbReference type="InterPro" id="IPR051599">
    <property type="entry name" value="Cell_Envelope_Assoc"/>
</dbReference>
<evidence type="ECO:0000259" key="2">
    <source>
        <dbReference type="Pfam" id="PF02698"/>
    </source>
</evidence>
<dbReference type="Proteomes" id="UP000005089">
    <property type="component" value="Unassembled WGS sequence"/>
</dbReference>
<dbReference type="EMBL" id="GG658170">
    <property type="protein sequence ID" value="EEO29506.1"/>
    <property type="molecule type" value="Genomic_DNA"/>
</dbReference>
<dbReference type="InterPro" id="IPR014729">
    <property type="entry name" value="Rossmann-like_a/b/a_fold"/>
</dbReference>
<protein>
    <recommendedName>
        <fullName evidence="2">DUF218 domain-containing protein</fullName>
    </recommendedName>
</protein>
<keyword evidence="1" id="KW-1133">Transmembrane helix</keyword>
<evidence type="ECO:0000256" key="1">
    <source>
        <dbReference type="SAM" id="Phobius"/>
    </source>
</evidence>
<dbReference type="PANTHER" id="PTHR30336:SF20">
    <property type="entry name" value="DUF218 DOMAIN-CONTAINING PROTEIN"/>
    <property type="match status" value="1"/>
</dbReference>
<dbReference type="Gene3D" id="3.40.50.620">
    <property type="entry name" value="HUPs"/>
    <property type="match status" value="1"/>
</dbReference>
<dbReference type="Pfam" id="PF02698">
    <property type="entry name" value="DUF218"/>
    <property type="match status" value="1"/>
</dbReference>
<reference evidence="3 4" key="1">
    <citation type="submission" date="2009-02" db="EMBL/GenBank/DDBJ databases">
        <title>The Genome Sequence of Oxalobacter formigenes OXCC13.</title>
        <authorList>
            <consortium name="The Broad Institute Genome Sequencing Platform"/>
            <person name="Ward D."/>
            <person name="Young S.K."/>
            <person name="Kodira C.D."/>
            <person name="Zeng Q."/>
            <person name="Koehrsen M."/>
            <person name="Alvarado L."/>
            <person name="Berlin A."/>
            <person name="Borenstein D."/>
            <person name="Chen Z."/>
            <person name="Engels R."/>
            <person name="Freedman E."/>
            <person name="Gellesch M."/>
            <person name="Goldberg J."/>
            <person name="Griggs A."/>
            <person name="Gujja S."/>
            <person name="Heiman D."/>
            <person name="Hepburn T."/>
            <person name="Howarth C."/>
            <person name="Jen D."/>
            <person name="Larson L."/>
            <person name="Lewis B."/>
            <person name="Mehta T."/>
            <person name="Park D."/>
            <person name="Pearson M."/>
            <person name="Roberts A."/>
            <person name="Saif S."/>
            <person name="Shea T."/>
            <person name="Shenoy N."/>
            <person name="Sisk P."/>
            <person name="Stolte C."/>
            <person name="Sykes S."/>
            <person name="Walk T."/>
            <person name="White J."/>
            <person name="Yandava C."/>
            <person name="Allison M.J."/>
            <person name="Lander E."/>
            <person name="Nusbaum C."/>
            <person name="Galagan J."/>
            <person name="Birren B."/>
        </authorList>
    </citation>
    <scope>NUCLEOTIDE SEQUENCE [LARGE SCALE GENOMIC DNA]</scope>
    <source>
        <strain evidence="3 4">OXCC13</strain>
    </source>
</reference>
<evidence type="ECO:0000313" key="4">
    <source>
        <dbReference type="Proteomes" id="UP000005089"/>
    </source>
</evidence>
<accession>C3X8I0</accession>
<dbReference type="RefSeq" id="WP_005880046.1">
    <property type="nucleotide sequence ID" value="NZ_CP019430.1"/>
</dbReference>
<dbReference type="STRING" id="847.BRW83_1709"/>
<gene>
    <name evidence="3" type="ORF">OFBG_00534</name>
</gene>
<proteinExistence type="predicted"/>
<feature type="domain" description="DUF218" evidence="2">
    <location>
        <begin position="36"/>
        <end position="168"/>
    </location>
</feature>
<dbReference type="eggNOG" id="COG1434">
    <property type="taxonomic scope" value="Bacteria"/>
</dbReference>
<dbReference type="GO" id="GO:0005886">
    <property type="term" value="C:plasma membrane"/>
    <property type="evidence" value="ECO:0007669"/>
    <property type="project" value="TreeGrafter"/>
</dbReference>
<dbReference type="PANTHER" id="PTHR30336">
    <property type="entry name" value="INNER MEMBRANE PROTEIN, PROBABLE PERMEASE"/>
    <property type="match status" value="1"/>
</dbReference>
<keyword evidence="1" id="KW-0812">Transmembrane</keyword>
<keyword evidence="4" id="KW-1185">Reference proteome</keyword>
<organism evidence="3 4">
    <name type="scientific">Oxalobacter formigenes OXCC13</name>
    <dbReference type="NCBI Taxonomy" id="556269"/>
    <lineage>
        <taxon>Bacteria</taxon>
        <taxon>Pseudomonadati</taxon>
        <taxon>Pseudomonadota</taxon>
        <taxon>Betaproteobacteria</taxon>
        <taxon>Burkholderiales</taxon>
        <taxon>Oxalobacteraceae</taxon>
        <taxon>Oxalobacter</taxon>
    </lineage>
</organism>
<evidence type="ECO:0000313" key="3">
    <source>
        <dbReference type="EMBL" id="EEO29506.1"/>
    </source>
</evidence>
<dbReference type="OrthoDB" id="9809813at2"/>
<dbReference type="AlphaFoldDB" id="C3X8I0"/>
<feature type="transmembrane region" description="Helical" evidence="1">
    <location>
        <begin position="7"/>
        <end position="26"/>
    </location>
</feature>
<keyword evidence="1" id="KW-0472">Membrane</keyword>
<name>C3X8I0_OXAFO</name>
<sequence length="203" mass="23173">MTKWIKVALVSFCVFLIYIFCSIAWFSTVDEKKTADAAIILGAAAWYKRPSPVFEERINHGIWLYKNGYVKKLIATGGKSKNAPFSEAFVARRYAMKNQIPEEDILIEEESLTTRENLQNAKKLMEENHLSSAIIVSDPMHMRRAMQIANDLGIKAWSSPTPSTKYASWQAKIQFLFQETWHMIAYIVYPSASPEPSIDKAED</sequence>
<dbReference type="HOGENOM" id="CLU_051474_3_0_4"/>